<dbReference type="InterPro" id="IPR011629">
    <property type="entry name" value="CobW-like_C"/>
</dbReference>
<dbReference type="Gene3D" id="3.40.50.300">
    <property type="entry name" value="P-loop containing nucleotide triphosphate hydrolases"/>
    <property type="match status" value="1"/>
</dbReference>
<proteinExistence type="inferred from homology"/>
<dbReference type="Gene3D" id="3.30.1220.10">
    <property type="entry name" value="CobW-like, C-terminal domain"/>
    <property type="match status" value="1"/>
</dbReference>
<protein>
    <submittedName>
        <fullName evidence="8">CobW C-terminal domain-containing protein</fullName>
        <ecNumber evidence="8">3.6.5.-</ecNumber>
    </submittedName>
</protein>
<dbReference type="InterPro" id="IPR051927">
    <property type="entry name" value="Zn_Chap_cDPG_Synth"/>
</dbReference>
<dbReference type="InterPro" id="IPR003495">
    <property type="entry name" value="CobW/HypB/UreG_nucleotide-bd"/>
</dbReference>
<dbReference type="PANTHER" id="PTHR43603">
    <property type="entry name" value="COBW DOMAIN-CONTAINING PROTEIN DDB_G0274527"/>
    <property type="match status" value="1"/>
</dbReference>
<feature type="compositionally biased region" description="Basic and acidic residues" evidence="6">
    <location>
        <begin position="258"/>
        <end position="267"/>
    </location>
</feature>
<dbReference type="Proteomes" id="UP001224775">
    <property type="component" value="Unassembled WGS sequence"/>
</dbReference>
<evidence type="ECO:0000313" key="9">
    <source>
        <dbReference type="Proteomes" id="UP001224775"/>
    </source>
</evidence>
<dbReference type="SUPFAM" id="SSF90002">
    <property type="entry name" value="Hypothetical protein YjiA, C-terminal domain"/>
    <property type="match status" value="1"/>
</dbReference>
<evidence type="ECO:0000256" key="5">
    <source>
        <dbReference type="ARBA" id="ARBA00049117"/>
    </source>
</evidence>
<comment type="similarity">
    <text evidence="4">Belongs to the SIMIBI class G3E GTPase family. ZNG1 subfamily.</text>
</comment>
<feature type="compositionally biased region" description="Basic and acidic residues" evidence="6">
    <location>
        <begin position="410"/>
        <end position="422"/>
    </location>
</feature>
<evidence type="ECO:0000256" key="2">
    <source>
        <dbReference type="ARBA" id="ARBA00022801"/>
    </source>
</evidence>
<gene>
    <name evidence="8" type="ORF">QTG54_001437</name>
</gene>
<dbReference type="Pfam" id="PF07683">
    <property type="entry name" value="CobW_C"/>
    <property type="match status" value="1"/>
</dbReference>
<dbReference type="InterPro" id="IPR036627">
    <property type="entry name" value="CobW-likC_sf"/>
</dbReference>
<dbReference type="GO" id="GO:0016787">
    <property type="term" value="F:hydrolase activity"/>
    <property type="evidence" value="ECO:0007669"/>
    <property type="project" value="UniProtKB-KW"/>
</dbReference>
<dbReference type="Pfam" id="PF02492">
    <property type="entry name" value="cobW"/>
    <property type="match status" value="1"/>
</dbReference>
<dbReference type="PANTHER" id="PTHR43603:SF1">
    <property type="entry name" value="ZINC-REGULATED GTPASE METALLOPROTEIN ACTIVATOR 1"/>
    <property type="match status" value="1"/>
</dbReference>
<keyword evidence="1" id="KW-0547">Nucleotide-binding</keyword>
<evidence type="ECO:0000259" key="7">
    <source>
        <dbReference type="SMART" id="SM00833"/>
    </source>
</evidence>
<evidence type="ECO:0000313" key="8">
    <source>
        <dbReference type="EMBL" id="KAK1747474.1"/>
    </source>
</evidence>
<dbReference type="InterPro" id="IPR027417">
    <property type="entry name" value="P-loop_NTPase"/>
</dbReference>
<dbReference type="AlphaFoldDB" id="A0AAD8YJ04"/>
<keyword evidence="2 8" id="KW-0378">Hydrolase</keyword>
<accession>A0AAD8YJ04</accession>
<dbReference type="EMBL" id="JATAAI010000002">
    <property type="protein sequence ID" value="KAK1747474.1"/>
    <property type="molecule type" value="Genomic_DNA"/>
</dbReference>
<feature type="region of interest" description="Disordered" evidence="6">
    <location>
        <begin position="254"/>
        <end position="280"/>
    </location>
</feature>
<evidence type="ECO:0000256" key="3">
    <source>
        <dbReference type="ARBA" id="ARBA00023186"/>
    </source>
</evidence>
<evidence type="ECO:0000256" key="6">
    <source>
        <dbReference type="SAM" id="MobiDB-lite"/>
    </source>
</evidence>
<organism evidence="8 9">
    <name type="scientific">Skeletonema marinoi</name>
    <dbReference type="NCBI Taxonomy" id="267567"/>
    <lineage>
        <taxon>Eukaryota</taxon>
        <taxon>Sar</taxon>
        <taxon>Stramenopiles</taxon>
        <taxon>Ochrophyta</taxon>
        <taxon>Bacillariophyta</taxon>
        <taxon>Coscinodiscophyceae</taxon>
        <taxon>Thalassiosirophycidae</taxon>
        <taxon>Thalassiosirales</taxon>
        <taxon>Skeletonemataceae</taxon>
        <taxon>Skeletonema</taxon>
        <taxon>Skeletonema marinoi-dohrnii complex</taxon>
    </lineage>
</organism>
<dbReference type="SUPFAM" id="SSF52540">
    <property type="entry name" value="P-loop containing nucleoside triphosphate hydrolases"/>
    <property type="match status" value="1"/>
</dbReference>
<dbReference type="SMART" id="SM00833">
    <property type="entry name" value="CobW_C"/>
    <property type="match status" value="1"/>
</dbReference>
<comment type="caution">
    <text evidence="8">The sequence shown here is derived from an EMBL/GenBank/DDBJ whole genome shotgun (WGS) entry which is preliminary data.</text>
</comment>
<evidence type="ECO:0000256" key="4">
    <source>
        <dbReference type="ARBA" id="ARBA00034320"/>
    </source>
</evidence>
<evidence type="ECO:0000256" key="1">
    <source>
        <dbReference type="ARBA" id="ARBA00022741"/>
    </source>
</evidence>
<sequence length="646" mass="71698">MPPPNHHSAPQQTYHRVFHCNPTMRLPQSILHLVLVVMFRSQGMLCFTAQVSKHLSRPSSKNRWLPNIQTRLFSMSGDGDNNIIPITVLSGFLGAGKTSLLQHMLQENEGKKIAVIVNDVASVNIDSKLVRGQSVSADGDESQRSDEDATPAGIVELQNGCACCSISGELLSSVSELMTLSDLRQEDEKFDHIVIEMSGVAEPRSVRNIFQEAMMYNMPLMDRVRLDTLVTVVDCSTYMDYLKSKRLADVEESPELYYRNEQERQQTEEENDSDWMQGSPEGSLGGGVCDLIVEQTEVADVVLLNKVDLLPGQLSDVEELVAALNPRAKILTTKFGKIDNLDEILAYTKGQGVAIDGVVDDHKDFVKAADAQNCSDPDCTDESHGHSHSHSHGSHSSDESTTCTDPDCSDETHSHEHSHNHSSESTTCTDPDCSDDTHSHEHSHDHSSEKTTHAGIGTYVYRARRPFHPTRLISVLQHLPVVRGVPKEEGQSSTRVTNDSDAQVFKQVLRSKGFTWTADSNVKANYWSHSGSSFELQCLGRWWATLPQDMWPDEARESILSDFDVADHNDETATTGSNVSVGDRRQEIVFIGPGIGSVDSQTKVESVLDSCLLNDDEWDDFCNKWSNEAALMSAYENTLNTRMLTY</sequence>
<reference evidence="8" key="1">
    <citation type="submission" date="2023-06" db="EMBL/GenBank/DDBJ databases">
        <title>Survivors Of The Sea: Transcriptome response of Skeletonema marinoi to long-term dormancy.</title>
        <authorList>
            <person name="Pinder M.I.M."/>
            <person name="Kourtchenko O."/>
            <person name="Robertson E.K."/>
            <person name="Larsson T."/>
            <person name="Maumus F."/>
            <person name="Osuna-Cruz C.M."/>
            <person name="Vancaester E."/>
            <person name="Stenow R."/>
            <person name="Vandepoele K."/>
            <person name="Ploug H."/>
            <person name="Bruchert V."/>
            <person name="Godhe A."/>
            <person name="Topel M."/>
        </authorList>
    </citation>
    <scope>NUCLEOTIDE SEQUENCE</scope>
    <source>
        <strain evidence="8">R05AC</strain>
    </source>
</reference>
<keyword evidence="9" id="KW-1185">Reference proteome</keyword>
<dbReference type="EC" id="3.6.5.-" evidence="8"/>
<feature type="compositionally biased region" description="Basic and acidic residues" evidence="6">
    <location>
        <begin position="435"/>
        <end position="451"/>
    </location>
</feature>
<dbReference type="GO" id="GO:0000166">
    <property type="term" value="F:nucleotide binding"/>
    <property type="evidence" value="ECO:0007669"/>
    <property type="project" value="UniProtKB-KW"/>
</dbReference>
<feature type="domain" description="CobW C-terminal" evidence="7">
    <location>
        <begin position="456"/>
        <end position="612"/>
    </location>
</feature>
<comment type="catalytic activity">
    <reaction evidence="5">
        <text>GTP + H2O = GDP + phosphate + H(+)</text>
        <dbReference type="Rhea" id="RHEA:19669"/>
        <dbReference type="ChEBI" id="CHEBI:15377"/>
        <dbReference type="ChEBI" id="CHEBI:15378"/>
        <dbReference type="ChEBI" id="CHEBI:37565"/>
        <dbReference type="ChEBI" id="CHEBI:43474"/>
        <dbReference type="ChEBI" id="CHEBI:58189"/>
    </reaction>
    <physiologicalReaction direction="left-to-right" evidence="5">
        <dbReference type="Rhea" id="RHEA:19670"/>
    </physiologicalReaction>
</comment>
<dbReference type="CDD" id="cd03112">
    <property type="entry name" value="CobW-like"/>
    <property type="match status" value="1"/>
</dbReference>
<feature type="region of interest" description="Disordered" evidence="6">
    <location>
        <begin position="374"/>
        <end position="451"/>
    </location>
</feature>
<keyword evidence="3" id="KW-0143">Chaperone</keyword>
<name>A0AAD8YJ04_9STRA</name>